<evidence type="ECO:0000256" key="1">
    <source>
        <dbReference type="SAM" id="MobiDB-lite"/>
    </source>
</evidence>
<name>A0A0F9H1G7_9ZZZZ</name>
<proteinExistence type="predicted"/>
<sequence>NANRPSESSKNQDGKENSIKKTWAGCEIKLVEQSRKV</sequence>
<protein>
    <submittedName>
        <fullName evidence="2">Uncharacterized protein</fullName>
    </submittedName>
</protein>
<organism evidence="2">
    <name type="scientific">marine sediment metagenome</name>
    <dbReference type="NCBI Taxonomy" id="412755"/>
    <lineage>
        <taxon>unclassified sequences</taxon>
        <taxon>metagenomes</taxon>
        <taxon>ecological metagenomes</taxon>
    </lineage>
</organism>
<evidence type="ECO:0000313" key="2">
    <source>
        <dbReference type="EMBL" id="KKL69182.1"/>
    </source>
</evidence>
<feature type="compositionally biased region" description="Basic and acidic residues" evidence="1">
    <location>
        <begin position="10"/>
        <end position="19"/>
    </location>
</feature>
<gene>
    <name evidence="2" type="ORF">LCGC14_2117540</name>
</gene>
<dbReference type="AlphaFoldDB" id="A0A0F9H1G7"/>
<dbReference type="EMBL" id="LAZR01026297">
    <property type="protein sequence ID" value="KKL69182.1"/>
    <property type="molecule type" value="Genomic_DNA"/>
</dbReference>
<reference evidence="2" key="1">
    <citation type="journal article" date="2015" name="Nature">
        <title>Complex archaea that bridge the gap between prokaryotes and eukaryotes.</title>
        <authorList>
            <person name="Spang A."/>
            <person name="Saw J.H."/>
            <person name="Jorgensen S.L."/>
            <person name="Zaremba-Niedzwiedzka K."/>
            <person name="Martijn J."/>
            <person name="Lind A.E."/>
            <person name="van Eijk R."/>
            <person name="Schleper C."/>
            <person name="Guy L."/>
            <person name="Ettema T.J."/>
        </authorList>
    </citation>
    <scope>NUCLEOTIDE SEQUENCE</scope>
</reference>
<feature type="non-terminal residue" evidence="2">
    <location>
        <position position="1"/>
    </location>
</feature>
<comment type="caution">
    <text evidence="2">The sequence shown here is derived from an EMBL/GenBank/DDBJ whole genome shotgun (WGS) entry which is preliminary data.</text>
</comment>
<feature type="region of interest" description="Disordered" evidence="1">
    <location>
        <begin position="1"/>
        <end position="21"/>
    </location>
</feature>
<accession>A0A0F9H1G7</accession>